<keyword evidence="3" id="KW-1185">Reference proteome</keyword>
<gene>
    <name evidence="2" type="ORF">F1721_31390</name>
</gene>
<feature type="chain" id="PRO_5024343166" description="DUF320 domain-containing protein" evidence="1">
    <location>
        <begin position="27"/>
        <end position="89"/>
    </location>
</feature>
<dbReference type="EMBL" id="VWPH01000018">
    <property type="protein sequence ID" value="KAA5826588.1"/>
    <property type="molecule type" value="Genomic_DNA"/>
</dbReference>
<organism evidence="2 3">
    <name type="scientific">Saccharopolyspora hirsuta</name>
    <dbReference type="NCBI Taxonomy" id="1837"/>
    <lineage>
        <taxon>Bacteria</taxon>
        <taxon>Bacillati</taxon>
        <taxon>Actinomycetota</taxon>
        <taxon>Actinomycetes</taxon>
        <taxon>Pseudonocardiales</taxon>
        <taxon>Pseudonocardiaceae</taxon>
        <taxon>Saccharopolyspora</taxon>
    </lineage>
</organism>
<sequence length="89" mass="7945">MRTSLRLLGVTAACAAALAIGSPAFASGHHGDNAGSYAQGGNGVGGNGGVGVNVLSGISALSSGDGGNASAGNGGAGIGGDAFSAAGNN</sequence>
<protein>
    <recommendedName>
        <fullName evidence="4">DUF320 domain-containing protein</fullName>
    </recommendedName>
</protein>
<name>A0A5M7BE01_SACHI</name>
<keyword evidence="1" id="KW-0732">Signal</keyword>
<comment type="caution">
    <text evidence="2">The sequence shown here is derived from an EMBL/GenBank/DDBJ whole genome shotgun (WGS) entry which is preliminary data.</text>
</comment>
<evidence type="ECO:0000256" key="1">
    <source>
        <dbReference type="SAM" id="SignalP"/>
    </source>
</evidence>
<evidence type="ECO:0008006" key="4">
    <source>
        <dbReference type="Google" id="ProtNLM"/>
    </source>
</evidence>
<reference evidence="2 3" key="1">
    <citation type="submission" date="2019-09" db="EMBL/GenBank/DDBJ databases">
        <title>Draft genome sequence of the thermophilic Saccharopolyspora hirsuta VKM Ac-666T.</title>
        <authorList>
            <person name="Lobastova T.G."/>
            <person name="Fokina V."/>
            <person name="Bragin E.Y."/>
            <person name="Shtratnikova V.Y."/>
            <person name="Starodumova I.P."/>
            <person name="Tarlachkov S.V."/>
            <person name="Donova M.V."/>
        </authorList>
    </citation>
    <scope>NUCLEOTIDE SEQUENCE [LARGE SCALE GENOMIC DNA]</scope>
    <source>
        <strain evidence="2 3">VKM Ac-666</strain>
    </source>
</reference>
<evidence type="ECO:0000313" key="3">
    <source>
        <dbReference type="Proteomes" id="UP000323946"/>
    </source>
</evidence>
<dbReference type="RefSeq" id="WP_150070446.1">
    <property type="nucleotide sequence ID" value="NZ_JBEPDJ010000007.1"/>
</dbReference>
<feature type="signal peptide" evidence="1">
    <location>
        <begin position="1"/>
        <end position="26"/>
    </location>
</feature>
<dbReference type="Proteomes" id="UP000323946">
    <property type="component" value="Unassembled WGS sequence"/>
</dbReference>
<proteinExistence type="predicted"/>
<accession>A0A5M7BE01</accession>
<dbReference type="AlphaFoldDB" id="A0A5M7BE01"/>
<evidence type="ECO:0000313" key="2">
    <source>
        <dbReference type="EMBL" id="KAA5826588.1"/>
    </source>
</evidence>